<evidence type="ECO:0000256" key="1">
    <source>
        <dbReference type="ARBA" id="ARBA00004442"/>
    </source>
</evidence>
<feature type="chain" id="PRO_5026222066" description="TolC family protein" evidence="8">
    <location>
        <begin position="24"/>
        <end position="249"/>
    </location>
</feature>
<dbReference type="GO" id="GO:0015562">
    <property type="term" value="F:efflux transmembrane transporter activity"/>
    <property type="evidence" value="ECO:0007669"/>
    <property type="project" value="InterPro"/>
</dbReference>
<dbReference type="GO" id="GO:1990281">
    <property type="term" value="C:efflux pump complex"/>
    <property type="evidence" value="ECO:0007669"/>
    <property type="project" value="TreeGrafter"/>
</dbReference>
<protein>
    <recommendedName>
        <fullName evidence="11">TolC family protein</fullName>
    </recommendedName>
</protein>
<evidence type="ECO:0000313" key="10">
    <source>
        <dbReference type="Proteomes" id="UP000443153"/>
    </source>
</evidence>
<dbReference type="Proteomes" id="UP000443153">
    <property type="component" value="Unassembled WGS sequence"/>
</dbReference>
<dbReference type="GO" id="GO:0015288">
    <property type="term" value="F:porin activity"/>
    <property type="evidence" value="ECO:0007669"/>
    <property type="project" value="TreeGrafter"/>
</dbReference>
<dbReference type="OrthoDB" id="1115534at2"/>
<dbReference type="PANTHER" id="PTHR30026:SF20">
    <property type="entry name" value="OUTER MEMBRANE PROTEIN TOLC"/>
    <property type="match status" value="1"/>
</dbReference>
<reference evidence="9 10" key="1">
    <citation type="submission" date="2019-11" db="EMBL/GenBank/DDBJ databases">
        <title>Maribacter lutea sp. nov., a marine bacterium isolated from intertidal sand.</title>
        <authorList>
            <person name="Liu A."/>
        </authorList>
    </citation>
    <scope>NUCLEOTIDE SEQUENCE [LARGE SCALE GENOMIC DNA]</scope>
    <source>
        <strain evidence="9 10">RZ05</strain>
    </source>
</reference>
<dbReference type="GO" id="GO:0009279">
    <property type="term" value="C:cell outer membrane"/>
    <property type="evidence" value="ECO:0007669"/>
    <property type="project" value="UniProtKB-SubCell"/>
</dbReference>
<evidence type="ECO:0000256" key="6">
    <source>
        <dbReference type="ARBA" id="ARBA00023136"/>
    </source>
</evidence>
<name>A0A6I2MWG2_9FLAO</name>
<evidence type="ECO:0000256" key="2">
    <source>
        <dbReference type="ARBA" id="ARBA00007613"/>
    </source>
</evidence>
<evidence type="ECO:0000256" key="4">
    <source>
        <dbReference type="ARBA" id="ARBA00022452"/>
    </source>
</evidence>
<comment type="similarity">
    <text evidence="2">Belongs to the outer membrane factor (OMF) (TC 1.B.17) family.</text>
</comment>
<keyword evidence="5" id="KW-0812">Transmembrane</keyword>
<evidence type="ECO:0000313" key="9">
    <source>
        <dbReference type="EMBL" id="MRX66306.1"/>
    </source>
</evidence>
<comment type="subcellular location">
    <subcellularLocation>
        <location evidence="1">Cell outer membrane</location>
    </subcellularLocation>
</comment>
<evidence type="ECO:0000256" key="8">
    <source>
        <dbReference type="SAM" id="SignalP"/>
    </source>
</evidence>
<dbReference type="InterPro" id="IPR051906">
    <property type="entry name" value="TolC-like"/>
</dbReference>
<dbReference type="EMBL" id="WKJH01000030">
    <property type="protein sequence ID" value="MRX66306.1"/>
    <property type="molecule type" value="Genomic_DNA"/>
</dbReference>
<proteinExistence type="inferred from homology"/>
<evidence type="ECO:0000256" key="5">
    <source>
        <dbReference type="ARBA" id="ARBA00022692"/>
    </source>
</evidence>
<dbReference type="SUPFAM" id="SSF56954">
    <property type="entry name" value="Outer membrane efflux proteins (OEP)"/>
    <property type="match status" value="1"/>
</dbReference>
<keyword evidence="3" id="KW-0813">Transport</keyword>
<keyword evidence="6" id="KW-0472">Membrane</keyword>
<keyword evidence="4" id="KW-1134">Transmembrane beta strand</keyword>
<keyword evidence="10" id="KW-1185">Reference proteome</keyword>
<comment type="caution">
    <text evidence="9">The sequence shown here is derived from an EMBL/GenBank/DDBJ whole genome shotgun (WGS) entry which is preliminary data.</text>
</comment>
<dbReference type="AlphaFoldDB" id="A0A6I2MWG2"/>
<evidence type="ECO:0000256" key="7">
    <source>
        <dbReference type="ARBA" id="ARBA00023237"/>
    </source>
</evidence>
<dbReference type="PANTHER" id="PTHR30026">
    <property type="entry name" value="OUTER MEMBRANE PROTEIN TOLC"/>
    <property type="match status" value="1"/>
</dbReference>
<sequence length="249" mass="28667">MFKMYKRTLLFLIVLFLSHQNYGQSVTDFLEAGLEENDIAQKLPPLDSLISWARENNPYLKSFDSAKELGEGKVALEKRSWLEYISLDAGYGYGIYDNLSNSQIGGDPSSQTLFTSEQNRYSVGASVKMPLSAILNRKRMVKNTKLEAETFKYEQQQAENELRLQVTEQYNELIKFYRLLFINNSIVDTYKAQTVRAEREFADGIMNVTDYTRLLQMINQAKMALEAQKSEFYKAFMTLESTVGVDLKI</sequence>
<keyword evidence="8" id="KW-0732">Signal</keyword>
<dbReference type="Gene3D" id="1.20.1600.10">
    <property type="entry name" value="Outer membrane efflux proteins (OEP)"/>
    <property type="match status" value="1"/>
</dbReference>
<dbReference type="Pfam" id="PF02321">
    <property type="entry name" value="OEP"/>
    <property type="match status" value="1"/>
</dbReference>
<accession>A0A6I2MWG2</accession>
<keyword evidence="7" id="KW-0998">Cell outer membrane</keyword>
<evidence type="ECO:0000256" key="3">
    <source>
        <dbReference type="ARBA" id="ARBA00022448"/>
    </source>
</evidence>
<dbReference type="InterPro" id="IPR003423">
    <property type="entry name" value="OMP_efflux"/>
</dbReference>
<gene>
    <name evidence="9" type="ORF">GJ691_19290</name>
</gene>
<evidence type="ECO:0008006" key="11">
    <source>
        <dbReference type="Google" id="ProtNLM"/>
    </source>
</evidence>
<feature type="signal peptide" evidence="8">
    <location>
        <begin position="1"/>
        <end position="23"/>
    </location>
</feature>
<organism evidence="9 10">
    <name type="scientific">Maribacter luteus</name>
    <dbReference type="NCBI Taxonomy" id="2594478"/>
    <lineage>
        <taxon>Bacteria</taxon>
        <taxon>Pseudomonadati</taxon>
        <taxon>Bacteroidota</taxon>
        <taxon>Flavobacteriia</taxon>
        <taxon>Flavobacteriales</taxon>
        <taxon>Flavobacteriaceae</taxon>
        <taxon>Maribacter</taxon>
    </lineage>
</organism>